<comment type="similarity">
    <text evidence="3 4">In the N-terminal section; belongs to the HFCD (homo-oligomeric flavin containing Cys decarboxylase) superfamily.</text>
</comment>
<dbReference type="GO" id="GO:0071513">
    <property type="term" value="C:phosphopantothenoylcysteine decarboxylase complex"/>
    <property type="evidence" value="ECO:0007669"/>
    <property type="project" value="TreeGrafter"/>
</dbReference>
<comment type="function">
    <text evidence="3">Catalyzes two sequential steps in the biosynthesis of coenzyme A. In the first step cysteine is conjugated to 4'-phosphopantothenate to form 4-phosphopantothenoylcysteine. In the second step the latter compound is decarboxylated to form 4'-phosphopantotheine.</text>
</comment>
<comment type="function">
    <text evidence="4">Catalyzes two steps in the biosynthesis of coenzyme A. In the first step cysteine is conjugated to 4'-phosphopantothenate to form 4-phosphopantothenoylcysteine, in the latter compound is decarboxylated to form 4'-phosphopantotheine.</text>
</comment>
<dbReference type="EC" id="6.3.2.5" evidence="3"/>
<keyword evidence="3 4" id="KW-0285">Flavoprotein</keyword>
<dbReference type="GO" id="GO:0010181">
    <property type="term" value="F:FMN binding"/>
    <property type="evidence" value="ECO:0007669"/>
    <property type="project" value="UniProtKB-UniRule"/>
</dbReference>
<keyword evidence="3 4" id="KW-0288">FMN</keyword>
<comment type="cofactor">
    <cofactor evidence="3">
        <name>Mg(2+)</name>
        <dbReference type="ChEBI" id="CHEBI:18420"/>
    </cofactor>
</comment>
<evidence type="ECO:0000313" key="7">
    <source>
        <dbReference type="EMBL" id="MDJ1500858.1"/>
    </source>
</evidence>
<dbReference type="InterPro" id="IPR005252">
    <property type="entry name" value="CoaBC"/>
</dbReference>
<feature type="binding site" evidence="3">
    <location>
        <position position="329"/>
    </location>
    <ligand>
        <name>CTP</name>
        <dbReference type="ChEBI" id="CHEBI:37563"/>
    </ligand>
</feature>
<dbReference type="SUPFAM" id="SSF102645">
    <property type="entry name" value="CoaB-like"/>
    <property type="match status" value="1"/>
</dbReference>
<comment type="caution">
    <text evidence="7">The sequence shown here is derived from an EMBL/GenBank/DDBJ whole genome shotgun (WGS) entry which is preliminary data.</text>
</comment>
<dbReference type="RefSeq" id="WP_314510387.1">
    <property type="nucleotide sequence ID" value="NZ_JASJOU010000002.1"/>
</dbReference>
<dbReference type="GO" id="GO:0004632">
    <property type="term" value="F:phosphopantothenate--cysteine ligase activity"/>
    <property type="evidence" value="ECO:0007669"/>
    <property type="project" value="UniProtKB-UniRule"/>
</dbReference>
<comment type="pathway">
    <text evidence="3 4">Cofactor biosynthesis; coenzyme A biosynthesis; CoA from (R)-pantothenate: step 3/5.</text>
</comment>
<dbReference type="EC" id="4.1.1.36" evidence="3"/>
<accession>A0AAE3R4T1</accession>
<dbReference type="Proteomes" id="UP001232063">
    <property type="component" value="Unassembled WGS sequence"/>
</dbReference>
<dbReference type="Gene3D" id="3.40.50.10300">
    <property type="entry name" value="CoaB-like"/>
    <property type="match status" value="1"/>
</dbReference>
<keyword evidence="8" id="KW-1185">Reference proteome</keyword>
<dbReference type="GO" id="GO:0046872">
    <property type="term" value="F:metal ion binding"/>
    <property type="evidence" value="ECO:0007669"/>
    <property type="project" value="UniProtKB-KW"/>
</dbReference>
<dbReference type="InterPro" id="IPR007085">
    <property type="entry name" value="DNA/pantothenate-metab_flavo_C"/>
</dbReference>
<keyword evidence="3" id="KW-0460">Magnesium</keyword>
<feature type="binding site" evidence="3">
    <location>
        <position position="347"/>
    </location>
    <ligand>
        <name>CTP</name>
        <dbReference type="ChEBI" id="CHEBI:37563"/>
    </ligand>
</feature>
<dbReference type="AlphaFoldDB" id="A0AAE3R4T1"/>
<evidence type="ECO:0000256" key="4">
    <source>
        <dbReference type="RuleBase" id="RU364078"/>
    </source>
</evidence>
<feature type="region of interest" description="Phosphopantothenoylcysteine decarboxylase" evidence="3">
    <location>
        <begin position="1"/>
        <end position="194"/>
    </location>
</feature>
<comment type="catalytic activity">
    <reaction evidence="3 4">
        <text>N-[(R)-4-phosphopantothenoyl]-L-cysteine + H(+) = (R)-4'-phosphopantetheine + CO2</text>
        <dbReference type="Rhea" id="RHEA:16793"/>
        <dbReference type="ChEBI" id="CHEBI:15378"/>
        <dbReference type="ChEBI" id="CHEBI:16526"/>
        <dbReference type="ChEBI" id="CHEBI:59458"/>
        <dbReference type="ChEBI" id="CHEBI:61723"/>
        <dbReference type="EC" id="4.1.1.36"/>
    </reaction>
</comment>
<dbReference type="PANTHER" id="PTHR14359:SF6">
    <property type="entry name" value="PHOSPHOPANTOTHENOYLCYSTEINE DECARBOXYLASE"/>
    <property type="match status" value="1"/>
</dbReference>
<dbReference type="InterPro" id="IPR035929">
    <property type="entry name" value="CoaB-like_sf"/>
</dbReference>
<feature type="binding site" evidence="3">
    <location>
        <position position="343"/>
    </location>
    <ligand>
        <name>CTP</name>
        <dbReference type="ChEBI" id="CHEBI:37563"/>
    </ligand>
</feature>
<dbReference type="GO" id="GO:0015941">
    <property type="term" value="P:pantothenate catabolic process"/>
    <property type="evidence" value="ECO:0007669"/>
    <property type="project" value="InterPro"/>
</dbReference>
<proteinExistence type="inferred from homology"/>
<dbReference type="SUPFAM" id="SSF52507">
    <property type="entry name" value="Homo-oligomeric flavin-containing Cys decarboxylases, HFCD"/>
    <property type="match status" value="1"/>
</dbReference>
<comment type="caution">
    <text evidence="3">Lacks conserved residue(s) required for the propagation of feature annotation.</text>
</comment>
<evidence type="ECO:0000259" key="6">
    <source>
        <dbReference type="Pfam" id="PF04127"/>
    </source>
</evidence>
<dbReference type="InterPro" id="IPR036551">
    <property type="entry name" value="Flavin_trans-like"/>
</dbReference>
<comment type="cofactor">
    <cofactor evidence="3">
        <name>FMN</name>
        <dbReference type="ChEBI" id="CHEBI:58210"/>
    </cofactor>
    <text evidence="3">Binds 1 FMN per subunit.</text>
</comment>
<dbReference type="Gene3D" id="3.40.50.1950">
    <property type="entry name" value="Flavin prenyltransferase-like"/>
    <property type="match status" value="1"/>
</dbReference>
<keyword evidence="3 4" id="KW-0436">Ligase</keyword>
<name>A0AAE3R4T1_9BACT</name>
<comment type="catalytic activity">
    <reaction evidence="3 4">
        <text>(R)-4'-phosphopantothenate + L-cysteine + CTP = N-[(R)-4-phosphopantothenoyl]-L-cysteine + CMP + diphosphate + H(+)</text>
        <dbReference type="Rhea" id="RHEA:19397"/>
        <dbReference type="ChEBI" id="CHEBI:10986"/>
        <dbReference type="ChEBI" id="CHEBI:15378"/>
        <dbReference type="ChEBI" id="CHEBI:33019"/>
        <dbReference type="ChEBI" id="CHEBI:35235"/>
        <dbReference type="ChEBI" id="CHEBI:37563"/>
        <dbReference type="ChEBI" id="CHEBI:59458"/>
        <dbReference type="ChEBI" id="CHEBI:60377"/>
        <dbReference type="EC" id="6.3.2.5"/>
    </reaction>
</comment>
<evidence type="ECO:0000313" key="8">
    <source>
        <dbReference type="Proteomes" id="UP001232063"/>
    </source>
</evidence>
<dbReference type="NCBIfam" id="TIGR00521">
    <property type="entry name" value="coaBC_dfp"/>
    <property type="match status" value="1"/>
</dbReference>
<evidence type="ECO:0000256" key="1">
    <source>
        <dbReference type="ARBA" id="ARBA00022793"/>
    </source>
</evidence>
<feature type="region of interest" description="Phosphopantothenate--cysteine ligase" evidence="3">
    <location>
        <begin position="195"/>
        <end position="411"/>
    </location>
</feature>
<dbReference type="EMBL" id="JASJOU010000002">
    <property type="protein sequence ID" value="MDJ1500858.1"/>
    <property type="molecule type" value="Genomic_DNA"/>
</dbReference>
<protein>
    <recommendedName>
        <fullName evidence="3">Coenzyme A biosynthesis bifunctional protein CoaBC</fullName>
    </recommendedName>
    <alternativeName>
        <fullName evidence="3">DNA/pantothenate metabolism flavoprotein</fullName>
    </alternativeName>
    <alternativeName>
        <fullName evidence="3">Phosphopantothenoylcysteine synthetase/decarboxylase</fullName>
        <shortName evidence="3">PPCS-PPCDC</shortName>
    </alternativeName>
    <domain>
        <recommendedName>
            <fullName evidence="3">Phosphopantothenoylcysteine decarboxylase</fullName>
            <shortName evidence="3">PPC decarboxylase</shortName>
            <shortName evidence="3">PPC-DC</shortName>
            <ecNumber evidence="3">4.1.1.36</ecNumber>
        </recommendedName>
        <alternativeName>
            <fullName evidence="3">CoaC</fullName>
        </alternativeName>
    </domain>
    <domain>
        <recommendedName>
            <fullName evidence="3">Phosphopantothenate--cysteine ligase</fullName>
            <ecNumber evidence="3">6.3.2.5</ecNumber>
        </recommendedName>
        <alternativeName>
            <fullName evidence="3">CoaB</fullName>
        </alternativeName>
        <alternativeName>
            <fullName evidence="3">Phosphopantothenoylcysteine synthetase</fullName>
            <shortName evidence="3">PPC synthetase</shortName>
            <shortName evidence="3">PPC-S</shortName>
        </alternativeName>
    </domain>
</protein>
<dbReference type="HAMAP" id="MF_02225">
    <property type="entry name" value="CoaBC"/>
    <property type="match status" value="1"/>
</dbReference>
<keyword evidence="2 3" id="KW-0456">Lyase</keyword>
<evidence type="ECO:0000259" key="5">
    <source>
        <dbReference type="Pfam" id="PF02441"/>
    </source>
</evidence>
<reference evidence="7" key="1">
    <citation type="submission" date="2023-05" db="EMBL/GenBank/DDBJ databases">
        <authorList>
            <person name="Zhang X."/>
        </authorList>
    </citation>
    <scope>NUCLEOTIDE SEQUENCE</scope>
    <source>
        <strain evidence="7">BD1B2-1</strain>
    </source>
</reference>
<feature type="domain" description="Flavoprotein" evidence="5">
    <location>
        <begin position="5"/>
        <end position="175"/>
    </location>
</feature>
<dbReference type="Pfam" id="PF04127">
    <property type="entry name" value="DFP"/>
    <property type="match status" value="1"/>
</dbReference>
<dbReference type="GO" id="GO:0015937">
    <property type="term" value="P:coenzyme A biosynthetic process"/>
    <property type="evidence" value="ECO:0007669"/>
    <property type="project" value="UniProtKB-UniRule"/>
</dbReference>
<dbReference type="InterPro" id="IPR003382">
    <property type="entry name" value="Flavoprotein"/>
</dbReference>
<feature type="domain" description="DNA/pantothenate metabolism flavoprotein C-terminal" evidence="6">
    <location>
        <begin position="190"/>
        <end position="401"/>
    </location>
</feature>
<evidence type="ECO:0000256" key="3">
    <source>
        <dbReference type="HAMAP-Rule" id="MF_02225"/>
    </source>
</evidence>
<comment type="similarity">
    <text evidence="3 4">In the C-terminal section; belongs to the PPC synthetase family.</text>
</comment>
<keyword evidence="3" id="KW-0511">Multifunctional enzyme</keyword>
<comment type="pathway">
    <text evidence="3 4">Cofactor biosynthesis; coenzyme A biosynthesis; CoA from (R)-pantothenate: step 2/5.</text>
</comment>
<evidence type="ECO:0000256" key="2">
    <source>
        <dbReference type="ARBA" id="ARBA00023239"/>
    </source>
</evidence>
<feature type="binding site" evidence="3">
    <location>
        <position position="284"/>
    </location>
    <ligand>
        <name>CTP</name>
        <dbReference type="ChEBI" id="CHEBI:37563"/>
    </ligand>
</feature>
<keyword evidence="1 3" id="KW-0210">Decarboxylase</keyword>
<dbReference type="PANTHER" id="PTHR14359">
    <property type="entry name" value="HOMO-OLIGOMERIC FLAVIN CONTAINING CYS DECARBOXYLASE FAMILY"/>
    <property type="match status" value="1"/>
</dbReference>
<gene>
    <name evidence="3 7" type="primary">coaBC</name>
    <name evidence="7" type="ORF">QNI22_09375</name>
</gene>
<keyword evidence="3" id="KW-0479">Metal-binding</keyword>
<dbReference type="GO" id="GO:0004633">
    <property type="term" value="F:phosphopantothenoylcysteine decarboxylase activity"/>
    <property type="evidence" value="ECO:0007669"/>
    <property type="project" value="UniProtKB-UniRule"/>
</dbReference>
<feature type="binding site" evidence="3">
    <location>
        <position position="294"/>
    </location>
    <ligand>
        <name>CTP</name>
        <dbReference type="ChEBI" id="CHEBI:37563"/>
    </ligand>
</feature>
<organism evidence="7 8">
    <name type="scientific">Xanthocytophaga agilis</name>
    <dbReference type="NCBI Taxonomy" id="3048010"/>
    <lineage>
        <taxon>Bacteria</taxon>
        <taxon>Pseudomonadati</taxon>
        <taxon>Bacteroidota</taxon>
        <taxon>Cytophagia</taxon>
        <taxon>Cytophagales</taxon>
        <taxon>Rhodocytophagaceae</taxon>
        <taxon>Xanthocytophaga</taxon>
    </lineage>
</organism>
<dbReference type="Pfam" id="PF02441">
    <property type="entry name" value="Flavoprotein"/>
    <property type="match status" value="1"/>
</dbReference>
<sequence>MLAGKKIILGITGSISAYKAALLTRLLVKSHAEVRIIMTDAATEFITPLTLSTLSKNPVLNKFVRNESGEWNNHVELGLWADSMIIAPASANSIAKCANGFCDNLLTATYFSARCPVFFAPAMDLDMYKHPATQANLQKLTSFGNQIIPAENGELASGLVGEGRLAEPEHIVSFLEKYFSQSEISNKKSLAGKKVLITAGPTYEPLDPVRFIGNHSTGKMGFAIAERMAAHGAQVELVTGPTHLQLTNSNIHITRVLSAQQMFEASARIFPQSDITVLAAAVADYRPAEIADQKIKKKEDSFTLNLVKNVDIAATLGQQKQPGQIMVGFALETENEESNAQEKLRKKNLDMIVLNSLNDKGAGFGHDTNKISVIQKDGNLQRFDLKSKTAAAEDITNLIIDLLVEKAAQTS</sequence>